<reference evidence="3" key="1">
    <citation type="journal article" date="2018" name="Nat. Microbiol.">
        <title>Leveraging single-cell genomics to expand the fungal tree of life.</title>
        <authorList>
            <person name="Ahrendt S.R."/>
            <person name="Quandt C.A."/>
            <person name="Ciobanu D."/>
            <person name="Clum A."/>
            <person name="Salamov A."/>
            <person name="Andreopoulos B."/>
            <person name="Cheng J.F."/>
            <person name="Woyke T."/>
            <person name="Pelin A."/>
            <person name="Henrissat B."/>
            <person name="Reynolds N.K."/>
            <person name="Benny G.L."/>
            <person name="Smith M.E."/>
            <person name="James T.Y."/>
            <person name="Grigoriev I.V."/>
        </authorList>
    </citation>
    <scope>NUCLEOTIDE SEQUENCE [LARGE SCALE GENOMIC DNA]</scope>
    <source>
        <strain evidence="3">Benny S71-1</strain>
    </source>
</reference>
<feature type="compositionally biased region" description="Polar residues" evidence="1">
    <location>
        <begin position="250"/>
        <end position="262"/>
    </location>
</feature>
<feature type="compositionally biased region" description="Polar residues" evidence="1">
    <location>
        <begin position="197"/>
        <end position="206"/>
    </location>
</feature>
<evidence type="ECO:0000256" key="1">
    <source>
        <dbReference type="SAM" id="MobiDB-lite"/>
    </source>
</evidence>
<feature type="region of interest" description="Disordered" evidence="1">
    <location>
        <begin position="1"/>
        <end position="84"/>
    </location>
</feature>
<keyword evidence="3" id="KW-1185">Reference proteome</keyword>
<feature type="region of interest" description="Disordered" evidence="1">
    <location>
        <begin position="185"/>
        <end position="206"/>
    </location>
</feature>
<feature type="compositionally biased region" description="Pro residues" evidence="1">
    <location>
        <begin position="56"/>
        <end position="73"/>
    </location>
</feature>
<dbReference type="OrthoDB" id="534063at2759"/>
<feature type="compositionally biased region" description="Polar residues" evidence="1">
    <location>
        <begin position="22"/>
        <end position="33"/>
    </location>
</feature>
<evidence type="ECO:0000313" key="3">
    <source>
        <dbReference type="Proteomes" id="UP000278143"/>
    </source>
</evidence>
<protein>
    <submittedName>
        <fullName evidence="2">Uncharacterized protein</fullName>
    </submittedName>
</protein>
<feature type="region of interest" description="Disordered" evidence="1">
    <location>
        <begin position="234"/>
        <end position="283"/>
    </location>
</feature>
<sequence>MDSTSKPKRFLTPAELKRRQLSRQSSITTSPQTAKHPPAGGICTTPTGPVTRFTPYPAPLPKGGKPLPPPSSNRPPKSKGAHLQRTASAYPLPNGQQRLHAARRPPPPVNVFCSAVVHGPAEANPFHTVNRVLGLRDGSAEKGSAYRCVVDDDHPPVSAPTLPQLLSGRAFSFPVALSSVNVFPGSTASRSEPPILSANTTPDLGTQSLSRLTLSHLSNFEEDEHLDMRHFKSEDDKQDGHYNHGHSFISADQLTGSPTALSSDDDEDNYAHPEPIKRIARHK</sequence>
<accession>A0A4P9YVE2</accession>
<organism evidence="2 3">
    <name type="scientific">Syncephalis pseudoplumigaleata</name>
    <dbReference type="NCBI Taxonomy" id="1712513"/>
    <lineage>
        <taxon>Eukaryota</taxon>
        <taxon>Fungi</taxon>
        <taxon>Fungi incertae sedis</taxon>
        <taxon>Zoopagomycota</taxon>
        <taxon>Zoopagomycotina</taxon>
        <taxon>Zoopagomycetes</taxon>
        <taxon>Zoopagales</taxon>
        <taxon>Piptocephalidaceae</taxon>
        <taxon>Syncephalis</taxon>
    </lineage>
</organism>
<dbReference type="AlphaFoldDB" id="A0A4P9YVE2"/>
<gene>
    <name evidence="2" type="ORF">SYNPS1DRAFT_30478</name>
</gene>
<dbReference type="Proteomes" id="UP000278143">
    <property type="component" value="Unassembled WGS sequence"/>
</dbReference>
<proteinExistence type="predicted"/>
<evidence type="ECO:0000313" key="2">
    <source>
        <dbReference type="EMBL" id="RKP23765.1"/>
    </source>
</evidence>
<dbReference type="EMBL" id="KZ990704">
    <property type="protein sequence ID" value="RKP23765.1"/>
    <property type="molecule type" value="Genomic_DNA"/>
</dbReference>
<name>A0A4P9YVE2_9FUNG</name>